<evidence type="ECO:0000256" key="5">
    <source>
        <dbReference type="ARBA" id="ARBA00023002"/>
    </source>
</evidence>
<keyword evidence="5" id="KW-0560">Oxidoreductase</keyword>
<evidence type="ECO:0000256" key="3">
    <source>
        <dbReference type="ARBA" id="ARBA00022723"/>
    </source>
</evidence>
<dbReference type="AlphaFoldDB" id="A0A8J7J6Q6"/>
<organism evidence="8 9">
    <name type="scientific">Sedimentitalea arenosa</name>
    <dbReference type="NCBI Taxonomy" id="2798803"/>
    <lineage>
        <taxon>Bacteria</taxon>
        <taxon>Pseudomonadati</taxon>
        <taxon>Pseudomonadota</taxon>
        <taxon>Alphaproteobacteria</taxon>
        <taxon>Rhodobacterales</taxon>
        <taxon>Paracoccaceae</taxon>
        <taxon>Sedimentitalea</taxon>
    </lineage>
</organism>
<dbReference type="RefSeq" id="WP_199024143.1">
    <property type="nucleotide sequence ID" value="NZ_JAELVR010000004.1"/>
</dbReference>
<evidence type="ECO:0000313" key="8">
    <source>
        <dbReference type="EMBL" id="MBJ6371287.1"/>
    </source>
</evidence>
<protein>
    <submittedName>
        <fullName evidence="8">L-idonate 5-dehydrogenase</fullName>
    </submittedName>
</protein>
<evidence type="ECO:0000256" key="4">
    <source>
        <dbReference type="ARBA" id="ARBA00022833"/>
    </source>
</evidence>
<dbReference type="Proteomes" id="UP000619079">
    <property type="component" value="Unassembled WGS sequence"/>
</dbReference>
<dbReference type="InterPro" id="IPR013149">
    <property type="entry name" value="ADH-like_C"/>
</dbReference>
<evidence type="ECO:0000313" key="9">
    <source>
        <dbReference type="Proteomes" id="UP000619079"/>
    </source>
</evidence>
<reference evidence="8" key="1">
    <citation type="submission" date="2020-12" db="EMBL/GenBank/DDBJ databases">
        <title>Sedimentitalea sp. nov., isolated from sand in Incheon.</title>
        <authorList>
            <person name="Kim W."/>
        </authorList>
    </citation>
    <scope>NUCLEOTIDE SEQUENCE</scope>
    <source>
        <strain evidence="8">CAU 1593</strain>
    </source>
</reference>
<dbReference type="SUPFAM" id="SSF50129">
    <property type="entry name" value="GroES-like"/>
    <property type="match status" value="1"/>
</dbReference>
<evidence type="ECO:0000256" key="1">
    <source>
        <dbReference type="ARBA" id="ARBA00001947"/>
    </source>
</evidence>
<proteinExistence type="inferred from homology"/>
<evidence type="ECO:0000256" key="6">
    <source>
        <dbReference type="RuleBase" id="RU361277"/>
    </source>
</evidence>
<gene>
    <name evidence="8" type="ORF">JF290_07080</name>
</gene>
<dbReference type="GO" id="GO:0016616">
    <property type="term" value="F:oxidoreductase activity, acting on the CH-OH group of donors, NAD or NADP as acceptor"/>
    <property type="evidence" value="ECO:0007669"/>
    <property type="project" value="UniProtKB-ARBA"/>
</dbReference>
<dbReference type="InterPro" id="IPR011032">
    <property type="entry name" value="GroES-like_sf"/>
</dbReference>
<comment type="caution">
    <text evidence="8">The sequence shown here is derived from an EMBL/GenBank/DDBJ whole genome shotgun (WGS) entry which is preliminary data.</text>
</comment>
<dbReference type="InterPro" id="IPR002328">
    <property type="entry name" value="ADH_Zn_CS"/>
</dbReference>
<sequence>MKAVVIHAARDLRIESCTCDPVGPGQVKLAVQAGGICGSDLHYFHNGGFGAVRLREPMILGHEVAGVVEALGDGVTGLEIGDRVAVSPSRPCHACRYCDEGLFNHCLNMRFYGSAMPMPHIQGAFRESLVADDSQCHKIDANVPIEHAAFAEPLSVVLHALKRAGSVRGKRVLITGCGPIGGLGVLAAKHSGAAEIVVTDVVDNVLAIARTLGADRAINVATSPDWTASHSADKGSFDLMLEASGTEAALRAGLDVLRPRSTLVQLGLGGDISLPINAIVAKEIDLRGAFRFHEEFADAVALINSGVLDLAPLLTARFPIAEATEAFTLAADRSRAMKVQLDFTTHSRTST</sequence>
<dbReference type="Gene3D" id="3.90.180.10">
    <property type="entry name" value="Medium-chain alcohol dehydrogenases, catalytic domain"/>
    <property type="match status" value="1"/>
</dbReference>
<dbReference type="CDD" id="cd08232">
    <property type="entry name" value="idonate-5-DH"/>
    <property type="match status" value="1"/>
</dbReference>
<dbReference type="InterPro" id="IPR020843">
    <property type="entry name" value="ER"/>
</dbReference>
<feature type="domain" description="Enoyl reductase (ER)" evidence="7">
    <location>
        <begin position="7"/>
        <end position="341"/>
    </location>
</feature>
<keyword evidence="3 6" id="KW-0479">Metal-binding</keyword>
<dbReference type="EMBL" id="JAELVR010000004">
    <property type="protein sequence ID" value="MBJ6371287.1"/>
    <property type="molecule type" value="Genomic_DNA"/>
</dbReference>
<dbReference type="PANTHER" id="PTHR43161:SF9">
    <property type="entry name" value="SORBITOL DEHYDROGENASE"/>
    <property type="match status" value="1"/>
</dbReference>
<dbReference type="PANTHER" id="PTHR43161">
    <property type="entry name" value="SORBITOL DEHYDROGENASE"/>
    <property type="match status" value="1"/>
</dbReference>
<accession>A0A8J7J6Q6</accession>
<dbReference type="InterPro" id="IPR013154">
    <property type="entry name" value="ADH-like_N"/>
</dbReference>
<comment type="similarity">
    <text evidence="2 6">Belongs to the zinc-containing alcohol dehydrogenase family.</text>
</comment>
<dbReference type="SUPFAM" id="SSF51735">
    <property type="entry name" value="NAD(P)-binding Rossmann-fold domains"/>
    <property type="match status" value="1"/>
</dbReference>
<dbReference type="PROSITE" id="PS00059">
    <property type="entry name" value="ADH_ZINC"/>
    <property type="match status" value="1"/>
</dbReference>
<dbReference type="Gene3D" id="3.40.50.720">
    <property type="entry name" value="NAD(P)-binding Rossmann-like Domain"/>
    <property type="match status" value="1"/>
</dbReference>
<keyword evidence="4 6" id="KW-0862">Zinc</keyword>
<dbReference type="Pfam" id="PF08240">
    <property type="entry name" value="ADH_N"/>
    <property type="match status" value="1"/>
</dbReference>
<dbReference type="InterPro" id="IPR036291">
    <property type="entry name" value="NAD(P)-bd_dom_sf"/>
</dbReference>
<dbReference type="SMART" id="SM00829">
    <property type="entry name" value="PKS_ER"/>
    <property type="match status" value="1"/>
</dbReference>
<keyword evidence="9" id="KW-1185">Reference proteome</keyword>
<dbReference type="GO" id="GO:0008270">
    <property type="term" value="F:zinc ion binding"/>
    <property type="evidence" value="ECO:0007669"/>
    <property type="project" value="InterPro"/>
</dbReference>
<dbReference type="Pfam" id="PF00107">
    <property type="entry name" value="ADH_zinc_N"/>
    <property type="match status" value="1"/>
</dbReference>
<evidence type="ECO:0000256" key="2">
    <source>
        <dbReference type="ARBA" id="ARBA00008072"/>
    </source>
</evidence>
<evidence type="ECO:0000259" key="7">
    <source>
        <dbReference type="SMART" id="SM00829"/>
    </source>
</evidence>
<name>A0A8J7J6Q6_9RHOB</name>
<comment type="cofactor">
    <cofactor evidence="1 6">
        <name>Zn(2+)</name>
        <dbReference type="ChEBI" id="CHEBI:29105"/>
    </cofactor>
</comment>